<organism evidence="2 3">
    <name type="scientific">Eubacterium pyruvativorans</name>
    <dbReference type="NCBI Taxonomy" id="155865"/>
    <lineage>
        <taxon>Bacteria</taxon>
        <taxon>Bacillati</taxon>
        <taxon>Bacillota</taxon>
        <taxon>Clostridia</taxon>
        <taxon>Eubacteriales</taxon>
        <taxon>Eubacteriaceae</taxon>
        <taxon>Eubacterium</taxon>
    </lineage>
</organism>
<dbReference type="RefSeq" id="WP_090163396.1">
    <property type="nucleotide sequence ID" value="NZ_CACVNK010000010.1"/>
</dbReference>
<dbReference type="InterPro" id="IPR005175">
    <property type="entry name" value="PPC_dom"/>
</dbReference>
<dbReference type="Pfam" id="PF03479">
    <property type="entry name" value="PCC"/>
    <property type="match status" value="1"/>
</dbReference>
<feature type="domain" description="PPC" evidence="1">
    <location>
        <begin position="14"/>
        <end position="161"/>
    </location>
</feature>
<dbReference type="Gene3D" id="3.30.1330.80">
    <property type="entry name" value="Hypothetical protein, similar to alpha- acetolactate decarboxylase, domain 2"/>
    <property type="match status" value="1"/>
</dbReference>
<proteinExistence type="predicted"/>
<name>A0A1I7GP91_9FIRM</name>
<dbReference type="STRING" id="155865.SAMN05216515_10823"/>
<dbReference type="GeneID" id="78354570"/>
<gene>
    <name evidence="2" type="ORF">SAMN05216508_10845</name>
</gene>
<dbReference type="CDD" id="cd11378">
    <property type="entry name" value="DUF296"/>
    <property type="match status" value="1"/>
</dbReference>
<evidence type="ECO:0000313" key="3">
    <source>
        <dbReference type="Proteomes" id="UP000198817"/>
    </source>
</evidence>
<dbReference type="PANTHER" id="PTHR34988">
    <property type="entry name" value="PROTEIN, PUTATIVE-RELATED"/>
    <property type="match status" value="1"/>
</dbReference>
<dbReference type="EMBL" id="FPBT01000008">
    <property type="protein sequence ID" value="SFU50268.1"/>
    <property type="molecule type" value="Genomic_DNA"/>
</dbReference>
<dbReference type="PROSITE" id="PS51742">
    <property type="entry name" value="PPC"/>
    <property type="match status" value="1"/>
</dbReference>
<evidence type="ECO:0000313" key="2">
    <source>
        <dbReference type="EMBL" id="SFU50268.1"/>
    </source>
</evidence>
<keyword evidence="3" id="KW-1185">Reference proteome</keyword>
<dbReference type="Proteomes" id="UP000198817">
    <property type="component" value="Unassembled WGS sequence"/>
</dbReference>
<evidence type="ECO:0000259" key="1">
    <source>
        <dbReference type="PROSITE" id="PS51742"/>
    </source>
</evidence>
<dbReference type="AlphaFoldDB" id="A0A1I7GP91"/>
<sequence>MAKDNDILELADGGTLTRVVAVRLRPGTDVLLGLEEACKRANISNGVILTGMGSLNGVKYCNPIELEDSPSGYGYGAPLELVGVIELTGMSGIICHDAEGNTNLHVHVDLSDRHGGGHGGHLVEGTKVLLTTDVIIAEIGGKVNMGRAFDKELGVPIFNPTQIEV</sequence>
<dbReference type="OrthoDB" id="9791702at2"/>
<protein>
    <recommendedName>
        <fullName evidence="1">PPC domain-containing protein</fullName>
    </recommendedName>
</protein>
<dbReference type="SUPFAM" id="SSF117856">
    <property type="entry name" value="AF0104/ALDC/Ptd012-like"/>
    <property type="match status" value="1"/>
</dbReference>
<accession>A0A1I7GP91</accession>
<reference evidence="2 3" key="1">
    <citation type="submission" date="2016-10" db="EMBL/GenBank/DDBJ databases">
        <authorList>
            <person name="de Groot N.N."/>
        </authorList>
    </citation>
    <scope>NUCLEOTIDE SEQUENCE [LARGE SCALE GENOMIC DNA]</scope>
    <source>
        <strain evidence="2 3">KHGC13</strain>
    </source>
</reference>
<dbReference type="PANTHER" id="PTHR34988:SF1">
    <property type="entry name" value="DNA-BINDING PROTEIN"/>
    <property type="match status" value="1"/>
</dbReference>